<organism evidence="1 2">
    <name type="scientific">Clonostachys rosea f. rosea IK726</name>
    <dbReference type="NCBI Taxonomy" id="1349383"/>
    <lineage>
        <taxon>Eukaryota</taxon>
        <taxon>Fungi</taxon>
        <taxon>Dikarya</taxon>
        <taxon>Ascomycota</taxon>
        <taxon>Pezizomycotina</taxon>
        <taxon>Sordariomycetes</taxon>
        <taxon>Hypocreomycetidae</taxon>
        <taxon>Hypocreales</taxon>
        <taxon>Bionectriaceae</taxon>
        <taxon>Clonostachys</taxon>
    </lineage>
</organism>
<dbReference type="Proteomes" id="UP000836387">
    <property type="component" value="Unassembled WGS sequence"/>
</dbReference>
<evidence type="ECO:0000313" key="2">
    <source>
        <dbReference type="Proteomes" id="UP000836387"/>
    </source>
</evidence>
<reference evidence="1" key="1">
    <citation type="submission" date="2020-04" db="EMBL/GenBank/DDBJ databases">
        <authorList>
            <person name="Broberg M."/>
        </authorList>
    </citation>
    <scope>NUCLEOTIDE SEQUENCE</scope>
</reference>
<gene>
    <name evidence="1" type="ORF">CRV2_00021201</name>
</gene>
<sequence>MKSFKKIRDKLIKPNSAAVVKSSSVAGKDNLGRCFRGIQSSKDRCKELTSLSKDSQLIDTIDRLILKFGPIGTLAASIAPSNPELNNKHVHIWQDVIEGLDRIGNDLERFSEYLEMFHSRAKLKQEIEGFYHLLNRLLWLLNQNFEA</sequence>
<reference evidence="1" key="2">
    <citation type="submission" date="2021-10" db="EMBL/GenBank/DDBJ databases">
        <authorList>
            <person name="Piombo E."/>
        </authorList>
    </citation>
    <scope>NUCLEOTIDE SEQUENCE</scope>
</reference>
<name>A0ACA9U872_BIOOC</name>
<feature type="non-terminal residue" evidence="1">
    <location>
        <position position="147"/>
    </location>
</feature>
<proteinExistence type="predicted"/>
<evidence type="ECO:0000313" key="1">
    <source>
        <dbReference type="EMBL" id="CAG9949515.1"/>
    </source>
</evidence>
<keyword evidence="2" id="KW-1185">Reference proteome</keyword>
<comment type="caution">
    <text evidence="1">The sequence shown here is derived from an EMBL/GenBank/DDBJ whole genome shotgun (WGS) entry which is preliminary data.</text>
</comment>
<dbReference type="EMBL" id="CADEHS020000097">
    <property type="protein sequence ID" value="CAG9949515.1"/>
    <property type="molecule type" value="Genomic_DNA"/>
</dbReference>
<protein>
    <submittedName>
        <fullName evidence="1">Uncharacterized protein</fullName>
    </submittedName>
</protein>
<accession>A0ACA9U872</accession>